<feature type="compositionally biased region" description="Pro residues" evidence="1">
    <location>
        <begin position="311"/>
        <end position="325"/>
    </location>
</feature>
<proteinExistence type="predicted"/>
<reference evidence="3" key="1">
    <citation type="submission" date="2013-12" db="EMBL/GenBank/DDBJ databases">
        <title>The Genome Sequence of Aphanomyces astaci APO3.</title>
        <authorList>
            <consortium name="The Broad Institute Genomics Platform"/>
            <person name="Russ C."/>
            <person name="Tyler B."/>
            <person name="van West P."/>
            <person name="Dieguez-Uribeondo J."/>
            <person name="Young S.K."/>
            <person name="Zeng Q."/>
            <person name="Gargeya S."/>
            <person name="Fitzgerald M."/>
            <person name="Abouelleil A."/>
            <person name="Alvarado L."/>
            <person name="Chapman S.B."/>
            <person name="Gainer-Dewar J."/>
            <person name="Goldberg J."/>
            <person name="Griggs A."/>
            <person name="Gujja S."/>
            <person name="Hansen M."/>
            <person name="Howarth C."/>
            <person name="Imamovic A."/>
            <person name="Ireland A."/>
            <person name="Larimer J."/>
            <person name="McCowan C."/>
            <person name="Murphy C."/>
            <person name="Pearson M."/>
            <person name="Poon T.W."/>
            <person name="Priest M."/>
            <person name="Roberts A."/>
            <person name="Saif S."/>
            <person name="Shea T."/>
            <person name="Sykes S."/>
            <person name="Wortman J."/>
            <person name="Nusbaum C."/>
            <person name="Birren B."/>
        </authorList>
    </citation>
    <scope>NUCLEOTIDE SEQUENCE [LARGE SCALE GENOMIC DNA]</scope>
    <source>
        <strain evidence="3">APO3</strain>
    </source>
</reference>
<dbReference type="STRING" id="112090.W4FHI4"/>
<feature type="compositionally biased region" description="Basic and acidic residues" evidence="1">
    <location>
        <begin position="46"/>
        <end position="55"/>
    </location>
</feature>
<dbReference type="GeneID" id="20819250"/>
<accession>W4FHI4</accession>
<feature type="compositionally biased region" description="Basic and acidic residues" evidence="1">
    <location>
        <begin position="612"/>
        <end position="625"/>
    </location>
</feature>
<dbReference type="OrthoDB" id="79760at2759"/>
<feature type="compositionally biased region" description="Basic and acidic residues" evidence="1">
    <location>
        <begin position="635"/>
        <end position="649"/>
    </location>
</feature>
<name>W4FHI4_APHAT</name>
<protein>
    <submittedName>
        <fullName evidence="3">Uncharacterized protein</fullName>
    </submittedName>
</protein>
<feature type="region of interest" description="Disordered" evidence="1">
    <location>
        <begin position="592"/>
        <end position="655"/>
    </location>
</feature>
<sequence length="706" mass="75776">MGHKSYVNPTLDEDNVASATSRPVRRKGSDLPDDDHPNERSPLTSGREDRKKDRPLPWTKHQSVRRAMMAVAVIVGVAILLAVSTGAFLSNDVSKPLLTTSPRMTTPPTEATDVVDGVPDVHEGGHELAQGGNMDNVLLLPTIVAPYIPHDVDQDLSLSQLLALWQLPQDAIDLMTYREWSDLHTYIAAAAANFGAQHGHIENKLSTEGKDSNLLANDASATLIVFHRILGEIQLKLDAMQQQLIAADEGATDGTNQPSVENEPPIAHPTTPPVPISTGTTAAVAPTTPIPTTTAPIPTATTTLPPTSSTTPPPTTTTTPPPTTTSPPAVTLPLATSAAVHPPVPSLDYQKGLALWLQADKGVEFVGSCGPESSQCYVKQWKNSAAATSSSSSFYPANLANPTTFPVWLPGVRNGLPTLHMTCPMVYSNGVLLRDGMTLFFVLSPAHLSDDPTDSKLQKFFGHAPYGQLRFQARKAGYGGTSAVVAEDNHGIGQGEFAVLTYRMDKQVSIQVNGMGFGSESPIIVQSNNGGGIAISATEATTLGNVKSFCDAHAFHGRMAEVLVFDNVLSDNAIDAVHLYLHQKWAIPKGISRAKSSPQQSVSTPPSLVVDSPHDKAPVEEKLPTDEPTTAQPSDRSHGRGPYNRDDVFKWQPPPDADPAQVALWKEAVADKIRSVERFQFGGKILHEFIDTLKTELNTLRDTWFG</sequence>
<feature type="compositionally biased region" description="Low complexity" evidence="1">
    <location>
        <begin position="280"/>
        <end position="310"/>
    </location>
</feature>
<dbReference type="EMBL" id="KI913214">
    <property type="protein sequence ID" value="ETV66286.1"/>
    <property type="molecule type" value="Genomic_DNA"/>
</dbReference>
<organism evidence="3">
    <name type="scientific">Aphanomyces astaci</name>
    <name type="common">Crayfish plague agent</name>
    <dbReference type="NCBI Taxonomy" id="112090"/>
    <lineage>
        <taxon>Eukaryota</taxon>
        <taxon>Sar</taxon>
        <taxon>Stramenopiles</taxon>
        <taxon>Oomycota</taxon>
        <taxon>Saprolegniomycetes</taxon>
        <taxon>Saprolegniales</taxon>
        <taxon>Verrucalvaceae</taxon>
        <taxon>Aphanomyces</taxon>
    </lineage>
</organism>
<evidence type="ECO:0000313" key="3">
    <source>
        <dbReference type="EMBL" id="ETV66286.1"/>
    </source>
</evidence>
<gene>
    <name evidence="3" type="ORF">H257_17254</name>
</gene>
<dbReference type="RefSeq" id="XP_009844274.1">
    <property type="nucleotide sequence ID" value="XM_009845972.1"/>
</dbReference>
<keyword evidence="2" id="KW-0812">Transmembrane</keyword>
<evidence type="ECO:0000256" key="1">
    <source>
        <dbReference type="SAM" id="MobiDB-lite"/>
    </source>
</evidence>
<feature type="transmembrane region" description="Helical" evidence="2">
    <location>
        <begin position="67"/>
        <end position="89"/>
    </location>
</feature>
<dbReference type="VEuPathDB" id="FungiDB:H257_17254"/>
<evidence type="ECO:0000256" key="2">
    <source>
        <dbReference type="SAM" id="Phobius"/>
    </source>
</evidence>
<keyword evidence="2" id="KW-1133">Transmembrane helix</keyword>
<feature type="compositionally biased region" description="Basic and acidic residues" evidence="1">
    <location>
        <begin position="27"/>
        <end position="39"/>
    </location>
</feature>
<feature type="region of interest" description="Disordered" evidence="1">
    <location>
        <begin position="251"/>
        <end position="329"/>
    </location>
</feature>
<feature type="compositionally biased region" description="Pro residues" evidence="1">
    <location>
        <begin position="266"/>
        <end position="275"/>
    </location>
</feature>
<dbReference type="AlphaFoldDB" id="W4FHI4"/>
<feature type="region of interest" description="Disordered" evidence="1">
    <location>
        <begin position="1"/>
        <end position="61"/>
    </location>
</feature>
<feature type="compositionally biased region" description="Low complexity" evidence="1">
    <location>
        <begin position="596"/>
        <end position="610"/>
    </location>
</feature>
<keyword evidence="2" id="KW-0472">Membrane</keyword>